<proteinExistence type="predicted"/>
<dbReference type="Proteomes" id="UP001278766">
    <property type="component" value="Unassembled WGS sequence"/>
</dbReference>
<evidence type="ECO:0000256" key="1">
    <source>
        <dbReference type="SAM" id="MobiDB-lite"/>
    </source>
</evidence>
<dbReference type="InterPro" id="IPR052895">
    <property type="entry name" value="HetReg/Transcr_Mod"/>
</dbReference>
<feature type="region of interest" description="Disordered" evidence="1">
    <location>
        <begin position="258"/>
        <end position="301"/>
    </location>
</feature>
<accession>A0AAE0HIV7</accession>
<reference evidence="3" key="2">
    <citation type="submission" date="2023-06" db="EMBL/GenBank/DDBJ databases">
        <authorList>
            <consortium name="Lawrence Berkeley National Laboratory"/>
            <person name="Haridas S."/>
            <person name="Hensen N."/>
            <person name="Bonometti L."/>
            <person name="Westerberg I."/>
            <person name="Brannstrom I.O."/>
            <person name="Guillou S."/>
            <person name="Cros-Aarteil S."/>
            <person name="Calhoun S."/>
            <person name="Kuo A."/>
            <person name="Mondo S."/>
            <person name="Pangilinan J."/>
            <person name="Riley R."/>
            <person name="Labutti K."/>
            <person name="Andreopoulos B."/>
            <person name="Lipzen A."/>
            <person name="Chen C."/>
            <person name="Yanf M."/>
            <person name="Daum C."/>
            <person name="Ng V."/>
            <person name="Clum A."/>
            <person name="Steindorff A."/>
            <person name="Ohm R."/>
            <person name="Martin F."/>
            <person name="Silar P."/>
            <person name="Natvig D."/>
            <person name="Lalanne C."/>
            <person name="Gautier V."/>
            <person name="Ament-Velasquez S.L."/>
            <person name="Kruys A."/>
            <person name="Hutchinson M.I."/>
            <person name="Powell A.J."/>
            <person name="Barry K."/>
            <person name="Miller A.N."/>
            <person name="Grigoriev I.V."/>
            <person name="Debuchy R."/>
            <person name="Gladieux P."/>
            <person name="Thoren M.H."/>
            <person name="Johannesson H."/>
        </authorList>
    </citation>
    <scope>NUCLEOTIDE SEQUENCE</scope>
    <source>
        <strain evidence="3">CBS 168.71</strain>
    </source>
</reference>
<feature type="compositionally biased region" description="Basic and acidic residues" evidence="1">
    <location>
        <begin position="271"/>
        <end position="282"/>
    </location>
</feature>
<dbReference type="Pfam" id="PF26639">
    <property type="entry name" value="Het-6_barrel"/>
    <property type="match status" value="1"/>
</dbReference>
<evidence type="ECO:0000313" key="4">
    <source>
        <dbReference type="Proteomes" id="UP001278766"/>
    </source>
</evidence>
<dbReference type="EMBL" id="JAUEPN010000003">
    <property type="protein sequence ID" value="KAK3297383.1"/>
    <property type="molecule type" value="Genomic_DNA"/>
</dbReference>
<dbReference type="AlphaFoldDB" id="A0AAE0HIV7"/>
<dbReference type="PANTHER" id="PTHR24148">
    <property type="entry name" value="ANKYRIN REPEAT DOMAIN-CONTAINING PROTEIN 39 HOMOLOG-RELATED"/>
    <property type="match status" value="1"/>
</dbReference>
<dbReference type="InterPro" id="IPR010730">
    <property type="entry name" value="HET"/>
</dbReference>
<reference evidence="3" key="1">
    <citation type="journal article" date="2023" name="Mol. Phylogenet. Evol.">
        <title>Genome-scale phylogeny and comparative genomics of the fungal order Sordariales.</title>
        <authorList>
            <person name="Hensen N."/>
            <person name="Bonometti L."/>
            <person name="Westerberg I."/>
            <person name="Brannstrom I.O."/>
            <person name="Guillou S."/>
            <person name="Cros-Aarteil S."/>
            <person name="Calhoun S."/>
            <person name="Haridas S."/>
            <person name="Kuo A."/>
            <person name="Mondo S."/>
            <person name="Pangilinan J."/>
            <person name="Riley R."/>
            <person name="LaButti K."/>
            <person name="Andreopoulos B."/>
            <person name="Lipzen A."/>
            <person name="Chen C."/>
            <person name="Yan M."/>
            <person name="Daum C."/>
            <person name="Ng V."/>
            <person name="Clum A."/>
            <person name="Steindorff A."/>
            <person name="Ohm R.A."/>
            <person name="Martin F."/>
            <person name="Silar P."/>
            <person name="Natvig D.O."/>
            <person name="Lalanne C."/>
            <person name="Gautier V."/>
            <person name="Ament-Velasquez S.L."/>
            <person name="Kruys A."/>
            <person name="Hutchinson M.I."/>
            <person name="Powell A.J."/>
            <person name="Barry K."/>
            <person name="Miller A.N."/>
            <person name="Grigoriev I.V."/>
            <person name="Debuchy R."/>
            <person name="Gladieux P."/>
            <person name="Hiltunen Thoren M."/>
            <person name="Johannesson H."/>
        </authorList>
    </citation>
    <scope>NUCLEOTIDE SEQUENCE</scope>
    <source>
        <strain evidence="3">CBS 168.71</strain>
    </source>
</reference>
<protein>
    <submittedName>
        <fullName evidence="3">Heterokaryon incompatibility protein-domain-containing protein</fullName>
    </submittedName>
</protein>
<name>A0AAE0HIV7_9PEZI</name>
<sequence>MTTTKTPIGGIQKDYHKVYIDLGLAQARKEIRILTITPGDYDDDNIDTGMSVASLEHGHVDFNALSYAWEPPNSPIPQRTIQINRHPFKVSATVFMGLQKVRWYFKRNNSPGPINLWVDSICINQESNAEKNHQVPLMSDIYSSASLVIVWLGDCDSAAASIMSSMQDFNASLKAANTDGQREHHGDHSHSAPSEAASNDEEQSVSDVSDKKDASGKLSASFEKPDGQDEAATTEMDLDECADEAIVDHYENEGDVHMIEEDGDGNETDEDNHHEADTGHDDGTDDESDDGTDDESDDDDDEASINLYEARSFLSDTRQLFQRCLQIYNRAWFGRTWILQEVALAEKPPIVLCGNIDTDFHSLVNAGKHICGHPIMEKLRWAQGVAGSADLEPLYYELHEMVHGPILWIKRLRSSFQAAKSVEGGLPLGDLLARSRLALATNPRDKVYGILSLAGESVQKSITVDYDKTVTEVYEDATSSLIKAGDSFHVLSMISQFQRPQQEPHWPTWIPYFGDYVRNSGNTLVFVAYPRACSGYKASGHLPAIHSIMPKHTLVLWGLQVDRVHDTNDYWPSVPETWAPGEEVFAPRLEGIVELFYGHGRDGNSTSSDDNIPCPEATYAPRLRHHGPIHGSIDQEIIVQSAVKPLYEAIWRCLIGNAAGLDNRGRPVEPKHVPASEFHRQALCEWIRRVLPTRHEKFWLPHSEGDPPRLGAGSPRIGNVVGGPGYRRQLLVRLADIWDDRKAFITRGGWIGFGPRSMEPGDAIAVIVGSGVPFVLRSNPKRPGAFLMVGECYVEGLMLGELFGQCEDCGEPLHHDNLVREERRVKCDGFQGTLDVIEID</sequence>
<dbReference type="GeneID" id="87840467"/>
<dbReference type="Pfam" id="PF06985">
    <property type="entry name" value="HET"/>
    <property type="match status" value="1"/>
</dbReference>
<gene>
    <name evidence="3" type="ORF">B0H64DRAFT_392052</name>
</gene>
<feature type="compositionally biased region" description="Acidic residues" evidence="1">
    <location>
        <begin position="261"/>
        <end position="270"/>
    </location>
</feature>
<feature type="compositionally biased region" description="Acidic residues" evidence="1">
    <location>
        <begin position="283"/>
        <end position="301"/>
    </location>
</feature>
<feature type="region of interest" description="Disordered" evidence="1">
    <location>
        <begin position="176"/>
        <end position="231"/>
    </location>
</feature>
<evidence type="ECO:0000313" key="3">
    <source>
        <dbReference type="EMBL" id="KAK3297383.1"/>
    </source>
</evidence>
<comment type="caution">
    <text evidence="3">The sequence shown here is derived from an EMBL/GenBank/DDBJ whole genome shotgun (WGS) entry which is preliminary data.</text>
</comment>
<feature type="domain" description="Heterokaryon incompatibility" evidence="2">
    <location>
        <begin position="62"/>
        <end position="188"/>
    </location>
</feature>
<organism evidence="3 4">
    <name type="scientific">Chaetomium fimeti</name>
    <dbReference type="NCBI Taxonomy" id="1854472"/>
    <lineage>
        <taxon>Eukaryota</taxon>
        <taxon>Fungi</taxon>
        <taxon>Dikarya</taxon>
        <taxon>Ascomycota</taxon>
        <taxon>Pezizomycotina</taxon>
        <taxon>Sordariomycetes</taxon>
        <taxon>Sordariomycetidae</taxon>
        <taxon>Sordariales</taxon>
        <taxon>Chaetomiaceae</taxon>
        <taxon>Chaetomium</taxon>
    </lineage>
</organism>
<keyword evidence="4" id="KW-1185">Reference proteome</keyword>
<evidence type="ECO:0000259" key="2">
    <source>
        <dbReference type="Pfam" id="PF06985"/>
    </source>
</evidence>
<feature type="compositionally biased region" description="Basic and acidic residues" evidence="1">
    <location>
        <begin position="180"/>
        <end position="190"/>
    </location>
</feature>
<dbReference type="PANTHER" id="PTHR24148:SF64">
    <property type="entry name" value="HETEROKARYON INCOMPATIBILITY DOMAIN-CONTAINING PROTEIN"/>
    <property type="match status" value="1"/>
</dbReference>
<dbReference type="RefSeq" id="XP_062660897.1">
    <property type="nucleotide sequence ID" value="XM_062803519.1"/>
</dbReference>